<sequence length="626" mass="69626">MIGFFEAFIPYAARQDGSVGLQGAKNWEAVIPLTVLQIVLKPHGDSYDMVSPFPNDDPSALAPLIHVCSTSTVGEAQAFVDQLATLIRRLVETNQDMSQRMARMEMRTVGFTPSAAPTVFTADEHPSPIDPYAETSSDDKSFLTIRQLESAFHALGNTDAKPSFRFAFEQDLITSRSYTRAMKRPPRWSARSSTVCTVGWSCLSGLSLADVSVISVISLPISAGELWNGQRYSNSFAASKGAFEGITEEDHCARTVSRQGPESSQGSDSRTPTESRMGSISRLGSISPTSNRDVAKGKSSSFQTVKTLLATRNESPNRKGSRTPSISIGESGIPLAVLPREIALLGASLSGKTMIYNHLQILHSRNFSKTDQFDARQWVLNDLIDAFKVAMEMELIKTDRGTKQEDAENPTVRSMIVNGGQEALNENVPYFMDNLEHLFTSQDLVPDELLLRFRAETTRVDEVSLKIDHTRCQVLDVGGLRPEREKWAQCIKVETLVFVVWLTGYCQPLDEDPELNQIEESLILFEQMTKLEELKTVPILLFLNKVDLFKQKIIDTPFCDTFPAYSRSLGCVTSCNFFADEFVKRGERPNGILRICHQRCGPEDICRQARQCKALLGERQAKNRGP</sequence>
<feature type="binding site" evidence="5">
    <location>
        <position position="457"/>
    </location>
    <ligand>
        <name>Mg(2+)</name>
        <dbReference type="ChEBI" id="CHEBI:18420"/>
    </ligand>
</feature>
<evidence type="ECO:0000313" key="7">
    <source>
        <dbReference type="EMBL" id="KAK3168917.1"/>
    </source>
</evidence>
<comment type="caution">
    <text evidence="7">The sequence shown here is derived from an EMBL/GenBank/DDBJ whole genome shotgun (WGS) entry which is preliminary data.</text>
</comment>
<dbReference type="SUPFAM" id="SSF52540">
    <property type="entry name" value="P-loop containing nucleoside triphosphate hydrolases"/>
    <property type="match status" value="1"/>
</dbReference>
<dbReference type="InterPro" id="IPR027417">
    <property type="entry name" value="P-loop_NTPase"/>
</dbReference>
<evidence type="ECO:0000256" key="1">
    <source>
        <dbReference type="ARBA" id="ARBA00022741"/>
    </source>
</evidence>
<evidence type="ECO:0000256" key="4">
    <source>
        <dbReference type="PIRSR" id="PIRSR601019-1"/>
    </source>
</evidence>
<dbReference type="PRINTS" id="PR00318">
    <property type="entry name" value="GPROTEINA"/>
</dbReference>
<feature type="binding site" evidence="4">
    <location>
        <begin position="451"/>
        <end position="457"/>
    </location>
    <ligand>
        <name>GTP</name>
        <dbReference type="ChEBI" id="CHEBI:37565"/>
    </ligand>
</feature>
<protein>
    <submittedName>
        <fullName evidence="7">Uncharacterized protein</fullName>
    </submittedName>
</protein>
<dbReference type="PROSITE" id="PS51882">
    <property type="entry name" value="G_ALPHA"/>
    <property type="match status" value="1"/>
</dbReference>
<dbReference type="InterPro" id="IPR001019">
    <property type="entry name" value="Gprotein_alpha_su"/>
</dbReference>
<evidence type="ECO:0000313" key="8">
    <source>
        <dbReference type="Proteomes" id="UP001276659"/>
    </source>
</evidence>
<keyword evidence="5" id="KW-0479">Metal-binding</keyword>
<feature type="region of interest" description="Disordered" evidence="6">
    <location>
        <begin position="251"/>
        <end position="329"/>
    </location>
</feature>
<keyword evidence="5" id="KW-0460">Magnesium</keyword>
<dbReference type="PANTHER" id="PTHR10218:SF242">
    <property type="entry name" value="GUANINE NUCLEOTIDE-BINDING PROTEIN ALPHA-1 SUBUNIT"/>
    <property type="match status" value="1"/>
</dbReference>
<dbReference type="PANTHER" id="PTHR10218">
    <property type="entry name" value="GTP-BINDING PROTEIN ALPHA SUBUNIT"/>
    <property type="match status" value="1"/>
</dbReference>
<dbReference type="GO" id="GO:0046872">
    <property type="term" value="F:metal ion binding"/>
    <property type="evidence" value="ECO:0007669"/>
    <property type="project" value="UniProtKB-KW"/>
</dbReference>
<evidence type="ECO:0000256" key="6">
    <source>
        <dbReference type="SAM" id="MobiDB-lite"/>
    </source>
</evidence>
<keyword evidence="3" id="KW-0807">Transducer</keyword>
<dbReference type="GO" id="GO:0007186">
    <property type="term" value="P:G protein-coupled receptor signaling pathway"/>
    <property type="evidence" value="ECO:0007669"/>
    <property type="project" value="InterPro"/>
</dbReference>
<dbReference type="Gene3D" id="3.40.50.300">
    <property type="entry name" value="P-loop containing nucleotide triphosphate hydrolases"/>
    <property type="match status" value="1"/>
</dbReference>
<gene>
    <name evidence="7" type="ORF">OEA41_005365</name>
</gene>
<dbReference type="GO" id="GO:0005834">
    <property type="term" value="C:heterotrimeric G-protein complex"/>
    <property type="evidence" value="ECO:0007669"/>
    <property type="project" value="TreeGrafter"/>
</dbReference>
<dbReference type="GO" id="GO:0005737">
    <property type="term" value="C:cytoplasm"/>
    <property type="evidence" value="ECO:0007669"/>
    <property type="project" value="TreeGrafter"/>
</dbReference>
<name>A0AAD9Z229_9LECA</name>
<organism evidence="7 8">
    <name type="scientific">Lepraria neglecta</name>
    <dbReference type="NCBI Taxonomy" id="209136"/>
    <lineage>
        <taxon>Eukaryota</taxon>
        <taxon>Fungi</taxon>
        <taxon>Dikarya</taxon>
        <taxon>Ascomycota</taxon>
        <taxon>Pezizomycotina</taxon>
        <taxon>Lecanoromycetes</taxon>
        <taxon>OSLEUM clade</taxon>
        <taxon>Lecanoromycetidae</taxon>
        <taxon>Lecanorales</taxon>
        <taxon>Lecanorineae</taxon>
        <taxon>Stereocaulaceae</taxon>
        <taxon>Lepraria</taxon>
    </lineage>
</organism>
<proteinExistence type="predicted"/>
<dbReference type="Proteomes" id="UP001276659">
    <property type="component" value="Unassembled WGS sequence"/>
</dbReference>
<keyword evidence="2 4" id="KW-0342">GTP-binding</keyword>
<feature type="binding site" evidence="4">
    <location>
        <begin position="544"/>
        <end position="547"/>
    </location>
    <ligand>
        <name>GTP</name>
        <dbReference type="ChEBI" id="CHEBI:37565"/>
    </ligand>
</feature>
<dbReference type="SMART" id="SM00275">
    <property type="entry name" value="G_alpha"/>
    <property type="match status" value="1"/>
</dbReference>
<dbReference type="EMBL" id="JASNWA010000010">
    <property type="protein sequence ID" value="KAK3168917.1"/>
    <property type="molecule type" value="Genomic_DNA"/>
</dbReference>
<dbReference type="GO" id="GO:0001664">
    <property type="term" value="F:G protein-coupled receptor binding"/>
    <property type="evidence" value="ECO:0007669"/>
    <property type="project" value="TreeGrafter"/>
</dbReference>
<dbReference type="GO" id="GO:0031683">
    <property type="term" value="F:G-protein beta/gamma-subunit complex binding"/>
    <property type="evidence" value="ECO:0007669"/>
    <property type="project" value="InterPro"/>
</dbReference>
<keyword evidence="1 4" id="KW-0547">Nucleotide-binding</keyword>
<evidence type="ECO:0000256" key="5">
    <source>
        <dbReference type="PIRSR" id="PIRSR601019-2"/>
    </source>
</evidence>
<dbReference type="GO" id="GO:0000750">
    <property type="term" value="P:pheromone-dependent signal transduction involved in conjugation with cellular fusion"/>
    <property type="evidence" value="ECO:0007669"/>
    <property type="project" value="TreeGrafter"/>
</dbReference>
<evidence type="ECO:0000256" key="2">
    <source>
        <dbReference type="ARBA" id="ARBA00023134"/>
    </source>
</evidence>
<dbReference type="FunFam" id="3.40.50.300:FF:000720">
    <property type="entry name" value="Guanine nucleotide-binding protein G(k) subunit alpha"/>
    <property type="match status" value="1"/>
</dbReference>
<dbReference type="InterPro" id="IPR011025">
    <property type="entry name" value="GproteinA_insert"/>
</dbReference>
<dbReference type="GO" id="GO:0003924">
    <property type="term" value="F:GTPase activity"/>
    <property type="evidence" value="ECO:0007669"/>
    <property type="project" value="InterPro"/>
</dbReference>
<dbReference type="Gene3D" id="1.10.400.10">
    <property type="entry name" value="GI Alpha 1, domain 2-like"/>
    <property type="match status" value="1"/>
</dbReference>
<feature type="compositionally biased region" description="Polar residues" evidence="6">
    <location>
        <begin position="256"/>
        <end position="314"/>
    </location>
</feature>
<keyword evidence="8" id="KW-1185">Reference proteome</keyword>
<dbReference type="AlphaFoldDB" id="A0AAD9Z229"/>
<evidence type="ECO:0000256" key="3">
    <source>
        <dbReference type="ARBA" id="ARBA00023224"/>
    </source>
</evidence>
<reference evidence="7" key="1">
    <citation type="submission" date="2022-11" db="EMBL/GenBank/DDBJ databases">
        <title>Chromosomal genome sequence assembly and mating type (MAT) locus characterization of the leprose asexual lichenized fungus Lepraria neglecta (Nyl.) Erichsen.</title>
        <authorList>
            <person name="Allen J.L."/>
            <person name="Pfeffer B."/>
        </authorList>
    </citation>
    <scope>NUCLEOTIDE SEQUENCE</scope>
    <source>
        <strain evidence="7">Allen 5258</strain>
    </source>
</reference>
<accession>A0AAD9Z229</accession>
<dbReference type="GO" id="GO:0005525">
    <property type="term" value="F:GTP binding"/>
    <property type="evidence" value="ECO:0007669"/>
    <property type="project" value="UniProtKB-KW"/>
</dbReference>
<dbReference type="Pfam" id="PF00503">
    <property type="entry name" value="G-alpha"/>
    <property type="match status" value="1"/>
</dbReference>